<proteinExistence type="predicted"/>
<comment type="caution">
    <text evidence="2">The sequence shown here is derived from an EMBL/GenBank/DDBJ whole genome shotgun (WGS) entry which is preliminary data.</text>
</comment>
<sequence>MKFSTIITFIVALVGFTSASPVATPDEVVLDYTIRNFTSLAPASLLDKRAPTGTFKTWTTNPNTQCTGNAGQTIINPVAHVCYHHGSGTPQTFVRALWDGNFCQVHLYSQPGCNVADRVDMWSTDLTCWTGGWSLKSFKLVASNRSNIYDWERICEYPSLSYSTGLRYQLPASYALSMHVIESAVKEGHSDKVLLREAKKALAMAEEAWVKDPDRGLVHTAGLETRKRRVRMNCFRALNKVIKGYLNEIREKEAVETDIM</sequence>
<name>A0AAN7BER8_9PEZI</name>
<reference evidence="2" key="1">
    <citation type="journal article" date="2023" name="Mol. Phylogenet. Evol.">
        <title>Genome-scale phylogeny and comparative genomics of the fungal order Sordariales.</title>
        <authorList>
            <person name="Hensen N."/>
            <person name="Bonometti L."/>
            <person name="Westerberg I."/>
            <person name="Brannstrom I.O."/>
            <person name="Guillou S."/>
            <person name="Cros-Aarteil S."/>
            <person name="Calhoun S."/>
            <person name="Haridas S."/>
            <person name="Kuo A."/>
            <person name="Mondo S."/>
            <person name="Pangilinan J."/>
            <person name="Riley R."/>
            <person name="LaButti K."/>
            <person name="Andreopoulos B."/>
            <person name="Lipzen A."/>
            <person name="Chen C."/>
            <person name="Yan M."/>
            <person name="Daum C."/>
            <person name="Ng V."/>
            <person name="Clum A."/>
            <person name="Steindorff A."/>
            <person name="Ohm R.A."/>
            <person name="Martin F."/>
            <person name="Silar P."/>
            <person name="Natvig D.O."/>
            <person name="Lalanne C."/>
            <person name="Gautier V."/>
            <person name="Ament-Velasquez S.L."/>
            <person name="Kruys A."/>
            <person name="Hutchinson M.I."/>
            <person name="Powell A.J."/>
            <person name="Barry K."/>
            <person name="Miller A.N."/>
            <person name="Grigoriev I.V."/>
            <person name="Debuchy R."/>
            <person name="Gladieux P."/>
            <person name="Hiltunen Thoren M."/>
            <person name="Johannesson H."/>
        </authorList>
    </citation>
    <scope>NUCLEOTIDE SEQUENCE</scope>
    <source>
        <strain evidence="2">CBS 990.96</strain>
    </source>
</reference>
<gene>
    <name evidence="2" type="ORF">QBC38DRAFT_461843</name>
</gene>
<reference evidence="2" key="2">
    <citation type="submission" date="2023-05" db="EMBL/GenBank/DDBJ databases">
        <authorList>
            <consortium name="Lawrence Berkeley National Laboratory"/>
            <person name="Steindorff A."/>
            <person name="Hensen N."/>
            <person name="Bonometti L."/>
            <person name="Westerberg I."/>
            <person name="Brannstrom I.O."/>
            <person name="Guillou S."/>
            <person name="Cros-Aarteil S."/>
            <person name="Calhoun S."/>
            <person name="Haridas S."/>
            <person name="Kuo A."/>
            <person name="Mondo S."/>
            <person name="Pangilinan J."/>
            <person name="Riley R."/>
            <person name="Labutti K."/>
            <person name="Andreopoulos B."/>
            <person name="Lipzen A."/>
            <person name="Chen C."/>
            <person name="Yanf M."/>
            <person name="Daum C."/>
            <person name="Ng V."/>
            <person name="Clum A."/>
            <person name="Ohm R."/>
            <person name="Martin F."/>
            <person name="Silar P."/>
            <person name="Natvig D."/>
            <person name="Lalanne C."/>
            <person name="Gautier V."/>
            <person name="Ament-Velasquez S.L."/>
            <person name="Kruys A."/>
            <person name="Hutchinson M.I."/>
            <person name="Powell A.J."/>
            <person name="Barry K."/>
            <person name="Miller A.N."/>
            <person name="Grigoriev I.V."/>
            <person name="Debuchy R."/>
            <person name="Gladieux P."/>
            <person name="Thoren M.H."/>
            <person name="Johannesson H."/>
        </authorList>
    </citation>
    <scope>NUCLEOTIDE SEQUENCE</scope>
    <source>
        <strain evidence="2">CBS 990.96</strain>
    </source>
</reference>
<keyword evidence="3" id="KW-1185">Reference proteome</keyword>
<feature type="chain" id="PRO_5042912743" evidence="1">
    <location>
        <begin position="20"/>
        <end position="260"/>
    </location>
</feature>
<keyword evidence="1" id="KW-0732">Signal</keyword>
<evidence type="ECO:0000256" key="1">
    <source>
        <dbReference type="SAM" id="SignalP"/>
    </source>
</evidence>
<protein>
    <submittedName>
        <fullName evidence="2">Uncharacterized protein</fullName>
    </submittedName>
</protein>
<dbReference type="Proteomes" id="UP001301958">
    <property type="component" value="Unassembled WGS sequence"/>
</dbReference>
<dbReference type="EMBL" id="MU865585">
    <property type="protein sequence ID" value="KAK4221109.1"/>
    <property type="molecule type" value="Genomic_DNA"/>
</dbReference>
<evidence type="ECO:0000313" key="3">
    <source>
        <dbReference type="Proteomes" id="UP001301958"/>
    </source>
</evidence>
<dbReference type="AlphaFoldDB" id="A0AAN7BER8"/>
<organism evidence="2 3">
    <name type="scientific">Podospora fimiseda</name>
    <dbReference type="NCBI Taxonomy" id="252190"/>
    <lineage>
        <taxon>Eukaryota</taxon>
        <taxon>Fungi</taxon>
        <taxon>Dikarya</taxon>
        <taxon>Ascomycota</taxon>
        <taxon>Pezizomycotina</taxon>
        <taxon>Sordariomycetes</taxon>
        <taxon>Sordariomycetidae</taxon>
        <taxon>Sordariales</taxon>
        <taxon>Podosporaceae</taxon>
        <taxon>Podospora</taxon>
    </lineage>
</organism>
<accession>A0AAN7BER8</accession>
<evidence type="ECO:0000313" key="2">
    <source>
        <dbReference type="EMBL" id="KAK4221109.1"/>
    </source>
</evidence>
<feature type="signal peptide" evidence="1">
    <location>
        <begin position="1"/>
        <end position="19"/>
    </location>
</feature>